<keyword evidence="6" id="KW-1185">Reference proteome</keyword>
<feature type="domain" description="HTH marR-type" evidence="4">
    <location>
        <begin position="26"/>
        <end position="161"/>
    </location>
</feature>
<dbReference type="InterPro" id="IPR000835">
    <property type="entry name" value="HTH_MarR-typ"/>
</dbReference>
<comment type="caution">
    <text evidence="5">The sequence shown here is derived from an EMBL/GenBank/DDBJ whole genome shotgun (WGS) entry which is preliminary data.</text>
</comment>
<keyword evidence="1" id="KW-0805">Transcription regulation</keyword>
<evidence type="ECO:0000313" key="6">
    <source>
        <dbReference type="Proteomes" id="UP000033448"/>
    </source>
</evidence>
<protein>
    <submittedName>
        <fullName evidence="5">MarR family protein</fullName>
    </submittedName>
</protein>
<dbReference type="Proteomes" id="UP000033448">
    <property type="component" value="Unassembled WGS sequence"/>
</dbReference>
<organism evidence="5 6">
    <name type="scientific">Microbacterium azadirachtae</name>
    <dbReference type="NCBI Taxonomy" id="582680"/>
    <lineage>
        <taxon>Bacteria</taxon>
        <taxon>Bacillati</taxon>
        <taxon>Actinomycetota</taxon>
        <taxon>Actinomycetes</taxon>
        <taxon>Micrococcales</taxon>
        <taxon>Microbacteriaceae</taxon>
        <taxon>Microbacterium</taxon>
    </lineage>
</organism>
<accession>A0A0F0L100</accession>
<keyword evidence="3" id="KW-0804">Transcription</keyword>
<gene>
    <name evidence="5" type="ORF">RL72_00858</name>
</gene>
<dbReference type="PATRIC" id="fig|582680.7.peg.887"/>
<evidence type="ECO:0000259" key="4">
    <source>
        <dbReference type="PROSITE" id="PS50995"/>
    </source>
</evidence>
<evidence type="ECO:0000313" key="5">
    <source>
        <dbReference type="EMBL" id="KJL26802.1"/>
    </source>
</evidence>
<reference evidence="5 6" key="1">
    <citation type="submission" date="2015-02" db="EMBL/GenBank/DDBJ databases">
        <title>Draft genome sequences of ten Microbacterium spp. with emphasis on heavy metal contaminated environments.</title>
        <authorList>
            <person name="Corretto E."/>
        </authorList>
    </citation>
    <scope>NUCLEOTIDE SEQUENCE [LARGE SCALE GENOMIC DNA]</scope>
    <source>
        <strain evidence="5 6">DSM 23848</strain>
    </source>
</reference>
<evidence type="ECO:0000256" key="1">
    <source>
        <dbReference type="ARBA" id="ARBA00023015"/>
    </source>
</evidence>
<dbReference type="PRINTS" id="PR00598">
    <property type="entry name" value="HTHMARR"/>
</dbReference>
<dbReference type="PROSITE" id="PS50995">
    <property type="entry name" value="HTH_MARR_2"/>
    <property type="match status" value="1"/>
</dbReference>
<name>A0A0F0L100_9MICO</name>
<dbReference type="InterPro" id="IPR036390">
    <property type="entry name" value="WH_DNA-bd_sf"/>
</dbReference>
<dbReference type="GO" id="GO:0003677">
    <property type="term" value="F:DNA binding"/>
    <property type="evidence" value="ECO:0007669"/>
    <property type="project" value="UniProtKB-KW"/>
</dbReference>
<dbReference type="AlphaFoldDB" id="A0A0F0L100"/>
<dbReference type="SMART" id="SM00347">
    <property type="entry name" value="HTH_MARR"/>
    <property type="match status" value="1"/>
</dbReference>
<dbReference type="RefSeq" id="WP_045249585.1">
    <property type="nucleotide sequence ID" value="NZ_CP099706.1"/>
</dbReference>
<dbReference type="OrthoDB" id="3237509at2"/>
<dbReference type="InterPro" id="IPR036388">
    <property type="entry name" value="WH-like_DNA-bd_sf"/>
</dbReference>
<proteinExistence type="predicted"/>
<dbReference type="SUPFAM" id="SSF46785">
    <property type="entry name" value="Winged helix' DNA-binding domain"/>
    <property type="match status" value="1"/>
</dbReference>
<sequence length="167" mass="18014">MTEIDDQVARIQQAWRRERPDLDVTPIGTIGRLHRLALALTEELVTVYRAHGLSEGDFDVLAALRRTGEPFEASPSDLAASTMVTSGGMSKRLDRLEGAGLISRRVGSGDGRGRVVALTGQGRELIDAAFADHVANEQRLLSMVPAEERPALEATLAGWLAHFEGSA</sequence>
<dbReference type="Gene3D" id="1.10.10.10">
    <property type="entry name" value="Winged helix-like DNA-binding domain superfamily/Winged helix DNA-binding domain"/>
    <property type="match status" value="1"/>
</dbReference>
<dbReference type="Pfam" id="PF12802">
    <property type="entry name" value="MarR_2"/>
    <property type="match status" value="1"/>
</dbReference>
<dbReference type="PANTHER" id="PTHR42756">
    <property type="entry name" value="TRANSCRIPTIONAL REGULATOR, MARR"/>
    <property type="match status" value="1"/>
</dbReference>
<evidence type="ECO:0000256" key="3">
    <source>
        <dbReference type="ARBA" id="ARBA00023163"/>
    </source>
</evidence>
<dbReference type="EMBL" id="JYIT01000061">
    <property type="protein sequence ID" value="KJL26802.1"/>
    <property type="molecule type" value="Genomic_DNA"/>
</dbReference>
<keyword evidence="2" id="KW-0238">DNA-binding</keyword>
<dbReference type="GO" id="GO:0003700">
    <property type="term" value="F:DNA-binding transcription factor activity"/>
    <property type="evidence" value="ECO:0007669"/>
    <property type="project" value="InterPro"/>
</dbReference>
<dbReference type="PANTHER" id="PTHR42756:SF1">
    <property type="entry name" value="TRANSCRIPTIONAL REPRESSOR OF EMRAB OPERON"/>
    <property type="match status" value="1"/>
</dbReference>
<evidence type="ECO:0000256" key="2">
    <source>
        <dbReference type="ARBA" id="ARBA00023125"/>
    </source>
</evidence>